<evidence type="ECO:0000313" key="4">
    <source>
        <dbReference type="EMBL" id="PSB38364.1"/>
    </source>
</evidence>
<dbReference type="RefSeq" id="WP_106220476.1">
    <property type="nucleotide sequence ID" value="NZ_PVWP01000003.1"/>
</dbReference>
<dbReference type="Pfam" id="PF05834">
    <property type="entry name" value="Lycopene_cycl"/>
    <property type="match status" value="1"/>
</dbReference>
<gene>
    <name evidence="4" type="ORF">C7B81_06615</name>
</gene>
<organism evidence="4 5">
    <name type="scientific">Aphanothece cf. minutissima CCALA 015</name>
    <dbReference type="NCBI Taxonomy" id="2107695"/>
    <lineage>
        <taxon>Bacteria</taxon>
        <taxon>Bacillati</taxon>
        <taxon>Cyanobacteriota</taxon>
        <taxon>Cyanophyceae</taxon>
        <taxon>Oscillatoriophycideae</taxon>
        <taxon>Chroococcales</taxon>
        <taxon>Aphanothecaceae</taxon>
        <taxon>Aphanothece</taxon>
    </lineage>
</organism>
<dbReference type="Proteomes" id="UP000238218">
    <property type="component" value="Unassembled WGS sequence"/>
</dbReference>
<dbReference type="PANTHER" id="PTHR39757">
    <property type="match status" value="1"/>
</dbReference>
<dbReference type="PRINTS" id="PR00411">
    <property type="entry name" value="PNDRDTASEI"/>
</dbReference>
<name>A0ABX5FCN5_9CHRO</name>
<keyword evidence="3" id="KW-0520">NAD</keyword>
<dbReference type="InterPro" id="IPR036188">
    <property type="entry name" value="FAD/NAD-bd_sf"/>
</dbReference>
<evidence type="ECO:0000256" key="1">
    <source>
        <dbReference type="ARBA" id="ARBA00006599"/>
    </source>
</evidence>
<dbReference type="NCBIfam" id="NF045687">
    <property type="entry name" value="LycopCycCtrL"/>
    <property type="match status" value="1"/>
</dbReference>
<reference evidence="4 5" key="2">
    <citation type="submission" date="2018-03" db="EMBL/GenBank/DDBJ databases">
        <title>The ancient ancestry and fast evolution of plastids.</title>
        <authorList>
            <person name="Moore K.R."/>
            <person name="Magnabosco C."/>
            <person name="Momper L."/>
            <person name="Gold D.A."/>
            <person name="Bosak T."/>
            <person name="Fournier G.P."/>
        </authorList>
    </citation>
    <scope>NUCLEOTIDE SEQUENCE [LARGE SCALE GENOMIC DNA]</scope>
    <source>
        <strain evidence="4 5">CCALA 015</strain>
    </source>
</reference>
<dbReference type="PANTHER" id="PTHR39757:SF5">
    <property type="entry name" value="OS02G0190600 PROTEIN"/>
    <property type="match status" value="1"/>
</dbReference>
<dbReference type="InterPro" id="IPR010108">
    <property type="entry name" value="Lycopene_cyclase_b/e"/>
</dbReference>
<accession>A0ABX5FCN5</accession>
<keyword evidence="2" id="KW-0125">Carotenoid biosynthesis</keyword>
<dbReference type="SUPFAM" id="SSF51905">
    <property type="entry name" value="FAD/NAD(P)-binding domain"/>
    <property type="match status" value="1"/>
</dbReference>
<dbReference type="NCBIfam" id="TIGR01790">
    <property type="entry name" value="carotene-cycl"/>
    <property type="match status" value="1"/>
</dbReference>
<dbReference type="InterPro" id="IPR054896">
    <property type="entry name" value="LycopCyc"/>
</dbReference>
<evidence type="ECO:0000256" key="2">
    <source>
        <dbReference type="ARBA" id="ARBA00022746"/>
    </source>
</evidence>
<dbReference type="EMBL" id="PVWP01000003">
    <property type="protein sequence ID" value="PSB38364.1"/>
    <property type="molecule type" value="Genomic_DNA"/>
</dbReference>
<comment type="similarity">
    <text evidence="1">Belongs to the lycopene cyclase family.</text>
</comment>
<dbReference type="Gene3D" id="3.50.50.60">
    <property type="entry name" value="FAD/NAD(P)-binding domain"/>
    <property type="match status" value="1"/>
</dbReference>
<keyword evidence="5" id="KW-1185">Reference proteome</keyword>
<comment type="caution">
    <text evidence="4">The sequence shown here is derived from an EMBL/GenBank/DDBJ whole genome shotgun (WGS) entry which is preliminary data.</text>
</comment>
<proteinExistence type="inferred from homology"/>
<protein>
    <submittedName>
        <fullName evidence="4">Lycopene cyclase</fullName>
    </submittedName>
</protein>
<evidence type="ECO:0000256" key="3">
    <source>
        <dbReference type="ARBA" id="ARBA00023027"/>
    </source>
</evidence>
<sequence length="418" mass="44841">MSPHRTGEMARDVLVLGGGPAALCIAAALAEEGLSVTLLAPHDPRAPWPNTYGIWGDEVDALGLGHLLEHRWSDTVSYFGAGDPDPGSAANRPTAHGRDYGLFDREALQRHWLEACGRGGVELLQGLASGCGASGPLSAVELADGRRLQVRLVVDATGHQPVLVRRPDRGPVAGQSAYGVIGRFSAPPVQADQFVLMDYRADHLSEAERAGPPTFLYAMDLGGGRFFVEETSLALAPPVPFEVLRERLHRRLAHRGVQVLAVEHEEFCLFPMNLPLPDLQQPVLGFGGAASMVHPASGYMVGALLRRAPAVAAAVAAAMADPAAPSALLAREGWQALWPPALRSKHALYQFGLGKLMGFTEAELRQFFASFFSLGGPQWYGFLTNTLTVPQLLAAMLRLFALSPWSVRAGLLLPPRRP</sequence>
<reference evidence="4 5" key="1">
    <citation type="submission" date="2018-02" db="EMBL/GenBank/DDBJ databases">
        <authorList>
            <person name="Moore K."/>
            <person name="Momper L."/>
        </authorList>
    </citation>
    <scope>NUCLEOTIDE SEQUENCE [LARGE SCALE GENOMIC DNA]</scope>
    <source>
        <strain evidence="4 5">CCALA 015</strain>
    </source>
</reference>
<evidence type="ECO:0000313" key="5">
    <source>
        <dbReference type="Proteomes" id="UP000238218"/>
    </source>
</evidence>